<dbReference type="Pfam" id="PF00005">
    <property type="entry name" value="ABC_tran"/>
    <property type="match status" value="2"/>
</dbReference>
<sequence length="564" mass="61801">MAPILEISDLVVRFGSKTALDGISFSAEPGQIIGFIGPDGAGKTTLLRTMASLILPDSGQARMLGHNICTDLDALRCQIGYMPQQCGLYEDLTVQENLDLYSDLHGVPSHRRKAIQEKILTSTALAPFVQRFTGKLSGGMKQKLGVACCLLASPKVLILDEPTVGVDPVSRRDLWQIILATVREEGTTVFLASTYLDEVMRCDQAIILNQGKILFNDSPDKITERVKGRVFLLPATAGKLARDSMIELSRDKEISHVGIDCGSLRVITGRPDTFCPAYPQAKACPPLFADAFMDIWAENVSPPQLIQMGEDSGGKREEVVVRVEGLQKKFGEFTAVEDTTFEVKRGEIFGLLGGNGAGKTTIFRMLCGLLRASSGSITIAGHDLLKSPGKTRARLGYMAQKFSLYTQLSVIQNLRFFGRAYNLGGKKLTAKIERALIEFNLDQHRDDAAGLLPAGHRQRLAMASASLHNPDILFLDEPTSGTDPLARREFWLRISSFAQKGMTVIVTTHYMEEAEFCDKILIMAKGKILAMGTPKEIRKHALSAENPNPSIEDAFIQLVEEGDQ</sequence>
<dbReference type="eggNOG" id="COG1131">
    <property type="taxonomic scope" value="Bacteria"/>
</dbReference>
<dbReference type="Gene3D" id="3.40.50.300">
    <property type="entry name" value="P-loop containing nucleotide triphosphate hydrolases"/>
    <property type="match status" value="2"/>
</dbReference>
<reference evidence="5" key="1">
    <citation type="journal article" date="2004" name="Environ. Microbiol.">
        <title>The genome of Desulfotalea psychrophila, a sulfate-reducing bacterium from permanently cold Arctic sediments.</title>
        <authorList>
            <person name="Rabus R."/>
            <person name="Ruepp A."/>
            <person name="Frickey T."/>
            <person name="Rattei T."/>
            <person name="Fartmann B."/>
            <person name="Stark M."/>
            <person name="Bauer M."/>
            <person name="Zibat A."/>
            <person name="Lombardot T."/>
            <person name="Becker I."/>
            <person name="Amann J."/>
            <person name="Gellner K."/>
            <person name="Teeling H."/>
            <person name="Leuschner W.D."/>
            <person name="Gloeckner F.-O."/>
            <person name="Lupas A.N."/>
            <person name="Amann R."/>
            <person name="Klenk H.-P."/>
        </authorList>
    </citation>
    <scope>NUCLEOTIDE SEQUENCE [LARGE SCALE GENOMIC DNA]</scope>
    <source>
        <strain evidence="5">DSM 12343 / LSv54</strain>
    </source>
</reference>
<dbReference type="InterPro" id="IPR027417">
    <property type="entry name" value="P-loop_NTPase"/>
</dbReference>
<dbReference type="OrthoDB" id="9809450at2"/>
<dbReference type="HOGENOM" id="CLU_000604_83_0_7"/>
<dbReference type="AlphaFoldDB" id="Q6AN01"/>
<evidence type="ECO:0000259" key="3">
    <source>
        <dbReference type="PROSITE" id="PS50893"/>
    </source>
</evidence>
<dbReference type="PANTHER" id="PTHR43038:SF3">
    <property type="entry name" value="ABC TRANSPORTER G FAMILY MEMBER 20 ISOFORM X1"/>
    <property type="match status" value="1"/>
</dbReference>
<dbReference type="PANTHER" id="PTHR43038">
    <property type="entry name" value="ATP-BINDING CASSETTE, SUB-FAMILY H, MEMBER 1"/>
    <property type="match status" value="1"/>
</dbReference>
<accession>Q6AN01</accession>
<dbReference type="InterPro" id="IPR003593">
    <property type="entry name" value="AAA+_ATPase"/>
</dbReference>
<dbReference type="SMART" id="SM00382">
    <property type="entry name" value="AAA"/>
    <property type="match status" value="2"/>
</dbReference>
<gene>
    <name evidence="4" type="ordered locus">DP1544</name>
</gene>
<dbReference type="InterPro" id="IPR017871">
    <property type="entry name" value="ABC_transporter-like_CS"/>
</dbReference>
<dbReference type="RefSeq" id="WP_011188785.1">
    <property type="nucleotide sequence ID" value="NC_006138.1"/>
</dbReference>
<feature type="domain" description="ABC transporter" evidence="3">
    <location>
        <begin position="5"/>
        <end position="235"/>
    </location>
</feature>
<dbReference type="PROSITE" id="PS50893">
    <property type="entry name" value="ABC_TRANSPORTER_2"/>
    <property type="match status" value="2"/>
</dbReference>
<dbReference type="KEGG" id="dps:DP1544"/>
<dbReference type="GO" id="GO:0016887">
    <property type="term" value="F:ATP hydrolysis activity"/>
    <property type="evidence" value="ECO:0007669"/>
    <property type="project" value="InterPro"/>
</dbReference>
<dbReference type="InterPro" id="IPR003439">
    <property type="entry name" value="ABC_transporter-like_ATP-bd"/>
</dbReference>
<dbReference type="GO" id="GO:0005524">
    <property type="term" value="F:ATP binding"/>
    <property type="evidence" value="ECO:0007669"/>
    <property type="project" value="UniProtKB-KW"/>
</dbReference>
<dbReference type="SUPFAM" id="SSF52540">
    <property type="entry name" value="P-loop containing nucleoside triphosphate hydrolases"/>
    <property type="match status" value="2"/>
</dbReference>
<keyword evidence="2 4" id="KW-0067">ATP-binding</keyword>
<dbReference type="PROSITE" id="PS00211">
    <property type="entry name" value="ABC_TRANSPORTER_1"/>
    <property type="match status" value="1"/>
</dbReference>
<proteinExistence type="predicted"/>
<dbReference type="CDD" id="cd03230">
    <property type="entry name" value="ABC_DR_subfamily_A"/>
    <property type="match status" value="1"/>
</dbReference>
<protein>
    <submittedName>
        <fullName evidence="4">Probable ABC transporter, ATP-binding protein</fullName>
    </submittedName>
</protein>
<dbReference type="EMBL" id="CR522870">
    <property type="protein sequence ID" value="CAG36273.1"/>
    <property type="molecule type" value="Genomic_DNA"/>
</dbReference>
<keyword evidence="5" id="KW-1185">Reference proteome</keyword>
<evidence type="ECO:0000256" key="1">
    <source>
        <dbReference type="ARBA" id="ARBA00022741"/>
    </source>
</evidence>
<evidence type="ECO:0000313" key="4">
    <source>
        <dbReference type="EMBL" id="CAG36273.1"/>
    </source>
</evidence>
<evidence type="ECO:0000313" key="5">
    <source>
        <dbReference type="Proteomes" id="UP000000602"/>
    </source>
</evidence>
<evidence type="ECO:0000256" key="2">
    <source>
        <dbReference type="ARBA" id="ARBA00022840"/>
    </source>
</evidence>
<name>Q6AN01_DESPS</name>
<dbReference type="STRING" id="177439.DP1544"/>
<dbReference type="Proteomes" id="UP000000602">
    <property type="component" value="Chromosome"/>
</dbReference>
<keyword evidence="1" id="KW-0547">Nucleotide-binding</keyword>
<feature type="domain" description="ABC transporter" evidence="3">
    <location>
        <begin position="321"/>
        <end position="550"/>
    </location>
</feature>
<organism evidence="4 5">
    <name type="scientific">Desulfotalea psychrophila (strain LSv54 / DSM 12343)</name>
    <dbReference type="NCBI Taxonomy" id="177439"/>
    <lineage>
        <taxon>Bacteria</taxon>
        <taxon>Pseudomonadati</taxon>
        <taxon>Thermodesulfobacteriota</taxon>
        <taxon>Desulfobulbia</taxon>
        <taxon>Desulfobulbales</taxon>
        <taxon>Desulfocapsaceae</taxon>
        <taxon>Desulfotalea</taxon>
    </lineage>
</organism>